<organism evidence="3 4">
    <name type="scientific">Puccinia coronata f. sp. avenae</name>
    <dbReference type="NCBI Taxonomy" id="200324"/>
    <lineage>
        <taxon>Eukaryota</taxon>
        <taxon>Fungi</taxon>
        <taxon>Dikarya</taxon>
        <taxon>Basidiomycota</taxon>
        <taxon>Pucciniomycotina</taxon>
        <taxon>Pucciniomycetes</taxon>
        <taxon>Pucciniales</taxon>
        <taxon>Pucciniaceae</taxon>
        <taxon>Puccinia</taxon>
    </lineage>
</organism>
<evidence type="ECO:0000256" key="1">
    <source>
        <dbReference type="SAM" id="MobiDB-lite"/>
    </source>
</evidence>
<feature type="region of interest" description="Disordered" evidence="1">
    <location>
        <begin position="1"/>
        <end position="90"/>
    </location>
</feature>
<dbReference type="EMBL" id="PGCI01000044">
    <property type="protein sequence ID" value="PLW45903.1"/>
    <property type="molecule type" value="Genomic_DNA"/>
</dbReference>
<proteinExistence type="predicted"/>
<sequence length="133" mass="13678">MCPCVSSASPPGLGLWPDGALHPSLSRTPGMDSSSLPPLSSPPPARSCPGRRPRLSLTLDQKEDTPLTAEAAATSAASSKHSYKKDNGGGAVVREQFRAAQSTPRARSPFSLPVAAPYGCSVRSGVPTLPVSL</sequence>
<dbReference type="Proteomes" id="UP000235392">
    <property type="component" value="Unassembled WGS sequence"/>
</dbReference>
<reference evidence="3 4" key="1">
    <citation type="submission" date="2017-11" db="EMBL/GenBank/DDBJ databases">
        <title>De novo assembly and phasing of dikaryotic genomes from two isolates of Puccinia coronata f. sp. avenae, the causal agent of oat crown rust.</title>
        <authorList>
            <person name="Miller M.E."/>
            <person name="Zhang Y."/>
            <person name="Omidvar V."/>
            <person name="Sperschneider J."/>
            <person name="Schwessinger B."/>
            <person name="Raley C."/>
            <person name="Palmer J.M."/>
            <person name="Garnica D."/>
            <person name="Upadhyaya N."/>
            <person name="Rathjen J."/>
            <person name="Taylor J.M."/>
            <person name="Park R.F."/>
            <person name="Dodds P.N."/>
            <person name="Hirsch C.D."/>
            <person name="Kianian S.F."/>
            <person name="Figueroa M."/>
        </authorList>
    </citation>
    <scope>NUCLEOTIDE SEQUENCE [LARGE SCALE GENOMIC DNA]</scope>
    <source>
        <strain evidence="3">12SD80</strain>
    </source>
</reference>
<feature type="compositionally biased region" description="Low complexity" evidence="1">
    <location>
        <begin position="68"/>
        <end position="79"/>
    </location>
</feature>
<evidence type="ECO:0000313" key="4">
    <source>
        <dbReference type="Proteomes" id="UP000235392"/>
    </source>
</evidence>
<comment type="caution">
    <text evidence="3">The sequence shown here is derived from an EMBL/GenBank/DDBJ whole genome shotgun (WGS) entry which is preliminary data.</text>
</comment>
<name>A0A2N5V7C6_9BASI</name>
<evidence type="ECO:0000313" key="2">
    <source>
        <dbReference type="EMBL" id="PLW23698.1"/>
    </source>
</evidence>
<gene>
    <name evidence="3" type="ORF">PCASD_08650</name>
    <name evidence="2" type="ORF">PCASD_16754</name>
</gene>
<protein>
    <submittedName>
        <fullName evidence="3">Uncharacterized protein</fullName>
    </submittedName>
</protein>
<dbReference type="EMBL" id="PGCI01000626">
    <property type="protein sequence ID" value="PLW23698.1"/>
    <property type="molecule type" value="Genomic_DNA"/>
</dbReference>
<accession>A0A2N5V7C6</accession>
<dbReference type="AlphaFoldDB" id="A0A2N5V7C6"/>
<evidence type="ECO:0000313" key="3">
    <source>
        <dbReference type="EMBL" id="PLW45903.1"/>
    </source>
</evidence>